<evidence type="ECO:0000256" key="8">
    <source>
        <dbReference type="ARBA" id="ARBA00049896"/>
    </source>
</evidence>
<organism evidence="11 12">
    <name type="scientific">Actinobaculum massiliense ACS-171-V-Col2</name>
    <dbReference type="NCBI Taxonomy" id="883066"/>
    <lineage>
        <taxon>Bacteria</taxon>
        <taxon>Bacillati</taxon>
        <taxon>Actinomycetota</taxon>
        <taxon>Actinomycetes</taxon>
        <taxon>Actinomycetales</taxon>
        <taxon>Actinomycetaceae</taxon>
        <taxon>Actinobaculum</taxon>
    </lineage>
</organism>
<dbReference type="EMBL" id="AGWL01000002">
    <property type="protein sequence ID" value="EKU95498.1"/>
    <property type="molecule type" value="Genomic_DNA"/>
</dbReference>
<keyword evidence="2" id="KW-0349">Heme</keyword>
<evidence type="ECO:0000256" key="3">
    <source>
        <dbReference type="ARBA" id="ARBA00022723"/>
    </source>
</evidence>
<proteinExistence type="predicted"/>
<dbReference type="GO" id="GO:0016491">
    <property type="term" value="F:oxidoreductase activity"/>
    <property type="evidence" value="ECO:0007669"/>
    <property type="project" value="InterPro"/>
</dbReference>
<evidence type="ECO:0000256" key="6">
    <source>
        <dbReference type="ARBA" id="ARBA00029882"/>
    </source>
</evidence>
<sequence>MSEVRTAAQPLWSGTPESERNQVFALYSVFRRPAGTEAIDDVVGAINELKETIEAEKDLATVRGIYDANNLRADADVIVFAHGRKLEDLQTFMRRLRATRIFRDLEAVWQVPGVYNDVEAERIHKPAFTVGEPARNWVVIYPFVRTYEWYLMEPREHGRIMREHGQVGNLYAGVATQTMHAFGMSDYEWILAFESDDSTELVDLLRAMRYTEARLHVRHETPFFYGRRLQDLAELPVVLGYAPDAR</sequence>
<dbReference type="HOGENOM" id="CLU_076582_1_0_11"/>
<accession>K9EFT1</accession>
<dbReference type="InterPro" id="IPR010644">
    <property type="entry name" value="ChdC/CLD"/>
</dbReference>
<dbReference type="AlphaFoldDB" id="K9EFT1"/>
<dbReference type="RefSeq" id="WP_007000503.1">
    <property type="nucleotide sequence ID" value="NZ_JH992955.1"/>
</dbReference>
<evidence type="ECO:0000313" key="11">
    <source>
        <dbReference type="EMBL" id="EKU95498.1"/>
    </source>
</evidence>
<gene>
    <name evidence="11" type="ORF">HMPREF9233_00285</name>
</gene>
<dbReference type="Proteomes" id="UP000009888">
    <property type="component" value="Unassembled WGS sequence"/>
</dbReference>
<evidence type="ECO:0000256" key="10">
    <source>
        <dbReference type="ARBA" id="ARBA00050019"/>
    </source>
</evidence>
<dbReference type="SUPFAM" id="SSF54909">
    <property type="entry name" value="Dimeric alpha+beta barrel"/>
    <property type="match status" value="1"/>
</dbReference>
<dbReference type="GO" id="GO:0046872">
    <property type="term" value="F:metal ion binding"/>
    <property type="evidence" value="ECO:0007669"/>
    <property type="project" value="UniProtKB-KW"/>
</dbReference>
<comment type="catalytic activity">
    <reaction evidence="8">
        <text>Fe-coproporphyrin III + 2 H2O2 + 2 H(+) = heme b + 2 CO2 + 4 H2O</text>
        <dbReference type="Rhea" id="RHEA:56516"/>
        <dbReference type="ChEBI" id="CHEBI:15377"/>
        <dbReference type="ChEBI" id="CHEBI:15378"/>
        <dbReference type="ChEBI" id="CHEBI:16240"/>
        <dbReference type="ChEBI" id="CHEBI:16526"/>
        <dbReference type="ChEBI" id="CHEBI:60344"/>
        <dbReference type="ChEBI" id="CHEBI:68438"/>
        <dbReference type="EC" id="1.3.98.5"/>
    </reaction>
    <physiologicalReaction direction="left-to-right" evidence="8">
        <dbReference type="Rhea" id="RHEA:56517"/>
    </physiologicalReaction>
</comment>
<keyword evidence="3" id="KW-0479">Metal-binding</keyword>
<dbReference type="STRING" id="202789.GCA_001457435_00361"/>
<evidence type="ECO:0000256" key="5">
    <source>
        <dbReference type="ARBA" id="ARBA00023444"/>
    </source>
</evidence>
<evidence type="ECO:0000256" key="4">
    <source>
        <dbReference type="ARBA" id="ARBA00023004"/>
    </source>
</evidence>
<dbReference type="GO" id="GO:0020037">
    <property type="term" value="F:heme binding"/>
    <property type="evidence" value="ECO:0007669"/>
    <property type="project" value="InterPro"/>
</dbReference>
<comment type="pathway">
    <text evidence="5">Porphyrin-containing compound metabolism.</text>
</comment>
<dbReference type="eggNOG" id="COG3253">
    <property type="taxonomic scope" value="Bacteria"/>
</dbReference>
<dbReference type="PANTHER" id="PTHR36843">
    <property type="entry name" value="HEME-DEPENDENT PEROXIDASE YWFI-RELATED"/>
    <property type="match status" value="1"/>
</dbReference>
<evidence type="ECO:0000256" key="9">
    <source>
        <dbReference type="ARBA" id="ARBA00049935"/>
    </source>
</evidence>
<dbReference type="Pfam" id="PF06778">
    <property type="entry name" value="Chlor_dismutase"/>
    <property type="match status" value="1"/>
</dbReference>
<dbReference type="PATRIC" id="fig|883066.3.peg.292"/>
<dbReference type="Gene3D" id="3.30.70.1030">
    <property type="entry name" value="Apc35880, domain 1"/>
    <property type="match status" value="1"/>
</dbReference>
<comment type="caution">
    <text evidence="11">The sequence shown here is derived from an EMBL/GenBank/DDBJ whole genome shotgun (WGS) entry which is preliminary data.</text>
</comment>
<evidence type="ECO:0000256" key="1">
    <source>
        <dbReference type="ARBA" id="ARBA00014413"/>
    </source>
</evidence>
<keyword evidence="4" id="KW-0408">Iron</keyword>
<evidence type="ECO:0000256" key="7">
    <source>
        <dbReference type="ARBA" id="ARBA00030236"/>
    </source>
</evidence>
<dbReference type="PANTHER" id="PTHR36843:SF1">
    <property type="entry name" value="COPROHEME DECARBOXYLASE"/>
    <property type="match status" value="1"/>
</dbReference>
<protein>
    <recommendedName>
        <fullName evidence="1">Coproheme decarboxylase</fullName>
        <ecNumber evidence="10">1.3.98.5</ecNumber>
    </recommendedName>
    <alternativeName>
        <fullName evidence="6">Coproheme III oxidative decarboxylase</fullName>
    </alternativeName>
    <alternativeName>
        <fullName evidence="7">Hydrogen peroxide-dependent heme synthase</fullName>
    </alternativeName>
</protein>
<evidence type="ECO:0000313" key="12">
    <source>
        <dbReference type="Proteomes" id="UP000009888"/>
    </source>
</evidence>
<reference evidence="11 12" key="1">
    <citation type="submission" date="2012-09" db="EMBL/GenBank/DDBJ databases">
        <title>The Genome Sequence of Actinobaculum massiliae ACS-171-V-COL2.</title>
        <authorList>
            <consortium name="The Broad Institute Genome Sequencing Platform"/>
            <person name="Earl A."/>
            <person name="Ward D."/>
            <person name="Feldgarden M."/>
            <person name="Gevers D."/>
            <person name="Saerens B."/>
            <person name="Vaneechoutte M."/>
            <person name="Walker B."/>
            <person name="Young S.K."/>
            <person name="Zeng Q."/>
            <person name="Gargeya S."/>
            <person name="Fitzgerald M."/>
            <person name="Haas B."/>
            <person name="Abouelleil A."/>
            <person name="Alvarado L."/>
            <person name="Arachchi H.M."/>
            <person name="Berlin A."/>
            <person name="Chapman S.B."/>
            <person name="Goldberg J."/>
            <person name="Griggs A."/>
            <person name="Gujja S."/>
            <person name="Hansen M."/>
            <person name="Howarth C."/>
            <person name="Imamovic A."/>
            <person name="Larimer J."/>
            <person name="McCowen C."/>
            <person name="Montmayeur A."/>
            <person name="Murphy C."/>
            <person name="Neiman D."/>
            <person name="Pearson M."/>
            <person name="Priest M."/>
            <person name="Roberts A."/>
            <person name="Saif S."/>
            <person name="Shea T."/>
            <person name="Sisk P."/>
            <person name="Sykes S."/>
            <person name="Wortman J."/>
            <person name="Nusbaum C."/>
            <person name="Birren B."/>
        </authorList>
    </citation>
    <scope>NUCLEOTIDE SEQUENCE [LARGE SCALE GENOMIC DNA]</scope>
    <source>
        <strain evidence="12">ACS-171-V-Col2</strain>
    </source>
</reference>
<keyword evidence="12" id="KW-1185">Reference proteome</keyword>
<dbReference type="EC" id="1.3.98.5" evidence="10"/>
<dbReference type="InterPro" id="IPR011008">
    <property type="entry name" value="Dimeric_a/b-barrel"/>
</dbReference>
<evidence type="ECO:0000256" key="2">
    <source>
        <dbReference type="ARBA" id="ARBA00022617"/>
    </source>
</evidence>
<dbReference type="NCBIfam" id="NF042928">
    <property type="entry name" value="HemQ_actino"/>
    <property type="match status" value="1"/>
</dbReference>
<name>K9EFT1_9ACTO</name>
<comment type="cofactor">
    <cofactor evidence="9">
        <name>Fe-coproporphyrin III</name>
        <dbReference type="ChEBI" id="CHEBI:68438"/>
    </cofactor>
</comment>